<dbReference type="PRINTS" id="PR00953">
    <property type="entry name" value="TYPE3IMRPROT"/>
</dbReference>
<protein>
    <submittedName>
        <fullName evidence="8">Flagellar biosynthesis protein FliR</fullName>
    </submittedName>
</protein>
<keyword evidence="8" id="KW-0966">Cell projection</keyword>
<evidence type="ECO:0000256" key="4">
    <source>
        <dbReference type="ARBA" id="ARBA00022692"/>
    </source>
</evidence>
<evidence type="ECO:0000256" key="7">
    <source>
        <dbReference type="SAM" id="Phobius"/>
    </source>
</evidence>
<keyword evidence="3" id="KW-1003">Cell membrane</keyword>
<dbReference type="Proteomes" id="UP000244016">
    <property type="component" value="Unassembled WGS sequence"/>
</dbReference>
<feature type="transmembrane region" description="Helical" evidence="7">
    <location>
        <begin position="39"/>
        <end position="57"/>
    </location>
</feature>
<dbReference type="AlphaFoldDB" id="A0A2T5G8Y0"/>
<organism evidence="8 9">
    <name type="scientific">Brockia lithotrophica</name>
    <dbReference type="NCBI Taxonomy" id="933949"/>
    <lineage>
        <taxon>Bacteria</taxon>
        <taxon>Bacillati</taxon>
        <taxon>Bacillota</taxon>
        <taxon>Bacilli</taxon>
        <taxon>Bacillales</taxon>
        <taxon>Bacillales Family X. Incertae Sedis</taxon>
        <taxon>Brockia</taxon>
    </lineage>
</organism>
<proteinExistence type="inferred from homology"/>
<evidence type="ECO:0000313" key="9">
    <source>
        <dbReference type="Proteomes" id="UP000244016"/>
    </source>
</evidence>
<accession>A0A2T5G8Y0</accession>
<feature type="transmembrane region" description="Helical" evidence="7">
    <location>
        <begin position="182"/>
        <end position="206"/>
    </location>
</feature>
<keyword evidence="6 7" id="KW-0472">Membrane</keyword>
<comment type="caution">
    <text evidence="8">The sequence shown here is derived from an EMBL/GenBank/DDBJ whole genome shotgun (WGS) entry which is preliminary data.</text>
</comment>
<dbReference type="Pfam" id="PF01311">
    <property type="entry name" value="Bac_export_1"/>
    <property type="match status" value="1"/>
</dbReference>
<feature type="transmembrane region" description="Helical" evidence="7">
    <location>
        <begin position="77"/>
        <end position="98"/>
    </location>
</feature>
<keyword evidence="8" id="KW-0969">Cilium</keyword>
<evidence type="ECO:0000256" key="3">
    <source>
        <dbReference type="ARBA" id="ARBA00022475"/>
    </source>
</evidence>
<evidence type="ECO:0000256" key="1">
    <source>
        <dbReference type="ARBA" id="ARBA00004651"/>
    </source>
</evidence>
<dbReference type="EMBL" id="PEBW01000002">
    <property type="protein sequence ID" value="PTQ52654.1"/>
    <property type="molecule type" value="Genomic_DNA"/>
</dbReference>
<dbReference type="GO" id="GO:0006605">
    <property type="term" value="P:protein targeting"/>
    <property type="evidence" value="ECO:0007669"/>
    <property type="project" value="InterPro"/>
</dbReference>
<feature type="transmembrane region" description="Helical" evidence="7">
    <location>
        <begin position="226"/>
        <end position="244"/>
    </location>
</feature>
<sequence>MYVDPWTAWVVGGLLASARILPLFLFVPPFSLPAFPVQVRALLALGLAFLVAAPESLPPEVTARILEGGLSAFVLSFLRELAFGLFLATSLLFLFSLLQTAGNLLDFEMGLAIANVFDPQSGASVSVLGHAVALYTAALFFASGAHRTVIRGLFLTFDALPPGADLALAAGTRHLVSLAGEAVVGAVLLTFPFLVLLFFIDLTAALLARAVPQLNLFVHGLPLKLLAGNFLLVPFAGVLAFAFFRIADRFVEEMLVLARLAGG</sequence>
<dbReference type="PANTHER" id="PTHR30065:SF1">
    <property type="entry name" value="SURFACE PRESENTATION OF ANTIGENS PROTEIN SPAR"/>
    <property type="match status" value="1"/>
</dbReference>
<feature type="transmembrane region" description="Helical" evidence="7">
    <location>
        <begin position="6"/>
        <end position="27"/>
    </location>
</feature>
<dbReference type="PANTHER" id="PTHR30065">
    <property type="entry name" value="FLAGELLAR BIOSYNTHETIC PROTEIN FLIR"/>
    <property type="match status" value="1"/>
</dbReference>
<evidence type="ECO:0000313" key="8">
    <source>
        <dbReference type="EMBL" id="PTQ52654.1"/>
    </source>
</evidence>
<evidence type="ECO:0000256" key="2">
    <source>
        <dbReference type="ARBA" id="ARBA00009772"/>
    </source>
</evidence>
<dbReference type="GO" id="GO:0005886">
    <property type="term" value="C:plasma membrane"/>
    <property type="evidence" value="ECO:0007669"/>
    <property type="project" value="UniProtKB-SubCell"/>
</dbReference>
<comment type="subcellular location">
    <subcellularLocation>
        <location evidence="1">Cell membrane</location>
        <topology evidence="1">Multi-pass membrane protein</topology>
    </subcellularLocation>
</comment>
<keyword evidence="5 7" id="KW-1133">Transmembrane helix</keyword>
<keyword evidence="4 7" id="KW-0812">Transmembrane</keyword>
<keyword evidence="8" id="KW-0282">Flagellum</keyword>
<evidence type="ECO:0000256" key="6">
    <source>
        <dbReference type="ARBA" id="ARBA00023136"/>
    </source>
</evidence>
<name>A0A2T5G8Y0_9BACL</name>
<comment type="similarity">
    <text evidence="2">Belongs to the FliR/MopE/SpaR family.</text>
</comment>
<gene>
    <name evidence="8" type="ORF">BLITH_0833</name>
</gene>
<reference evidence="8 9" key="1">
    <citation type="submission" date="2017-08" db="EMBL/GenBank/DDBJ databases">
        <title>Burning lignite coal seam in the remote Altai Mountains harbors a hydrogen-driven thermophilic microbial community.</title>
        <authorList>
            <person name="Kadnikov V.V."/>
            <person name="Mardanov A.V."/>
            <person name="Ivasenko D."/>
            <person name="Beletsky A.V."/>
            <person name="Karnachuk O.V."/>
            <person name="Ravin N.V."/>
        </authorList>
    </citation>
    <scope>NUCLEOTIDE SEQUENCE [LARGE SCALE GENOMIC DNA]</scope>
    <source>
        <strain evidence="8">AL31</strain>
    </source>
</reference>
<evidence type="ECO:0000256" key="5">
    <source>
        <dbReference type="ARBA" id="ARBA00022989"/>
    </source>
</evidence>
<dbReference type="InterPro" id="IPR002010">
    <property type="entry name" value="T3SS_IM_R"/>
</dbReference>